<dbReference type="GO" id="GO:0008831">
    <property type="term" value="F:dTDP-4-dehydrorhamnose reductase activity"/>
    <property type="evidence" value="ECO:0007669"/>
    <property type="project" value="UniProtKB-EC"/>
</dbReference>
<gene>
    <name evidence="4" type="ORF">D7Z26_23325</name>
</gene>
<dbReference type="PANTHER" id="PTHR10491">
    <property type="entry name" value="DTDP-4-DEHYDRORHAMNOSE REDUCTASE"/>
    <property type="match status" value="1"/>
</dbReference>
<comment type="similarity">
    <text evidence="1 2">Belongs to the dTDP-4-dehydrorhamnose reductase family.</text>
</comment>
<dbReference type="OrthoDB" id="9803892at2"/>
<dbReference type="AlphaFoldDB" id="A0A494XB37"/>
<keyword evidence="2" id="KW-0560">Oxidoreductase</keyword>
<accession>A0A494XB37</accession>
<proteinExistence type="inferred from homology"/>
<dbReference type="InterPro" id="IPR005913">
    <property type="entry name" value="dTDP_dehydrorham_reduct"/>
</dbReference>
<feature type="domain" description="RmlD-like substrate binding" evidence="3">
    <location>
        <begin position="1"/>
        <end position="232"/>
    </location>
</feature>
<comment type="pathway">
    <text evidence="2">Carbohydrate biosynthesis; dTDP-L-rhamnose biosynthesis.</text>
</comment>
<evidence type="ECO:0000313" key="4">
    <source>
        <dbReference type="EMBL" id="RKP47242.1"/>
    </source>
</evidence>
<dbReference type="GO" id="GO:0005829">
    <property type="term" value="C:cytosol"/>
    <property type="evidence" value="ECO:0007669"/>
    <property type="project" value="TreeGrafter"/>
</dbReference>
<organism evidence="4 5">
    <name type="scientific">Cohnella endophytica</name>
    <dbReference type="NCBI Taxonomy" id="2419778"/>
    <lineage>
        <taxon>Bacteria</taxon>
        <taxon>Bacillati</taxon>
        <taxon>Bacillota</taxon>
        <taxon>Bacilli</taxon>
        <taxon>Bacillales</taxon>
        <taxon>Paenibacillaceae</taxon>
        <taxon>Cohnella</taxon>
    </lineage>
</organism>
<dbReference type="InterPro" id="IPR036291">
    <property type="entry name" value="NAD(P)-bd_dom_sf"/>
</dbReference>
<dbReference type="InterPro" id="IPR029903">
    <property type="entry name" value="RmlD-like-bd"/>
</dbReference>
<dbReference type="RefSeq" id="WP_120979439.1">
    <property type="nucleotide sequence ID" value="NZ_RBZM01000011.1"/>
</dbReference>
<comment type="caution">
    <text evidence="4">The sequence shown here is derived from an EMBL/GenBank/DDBJ whole genome shotgun (WGS) entry which is preliminary data.</text>
</comment>
<evidence type="ECO:0000256" key="2">
    <source>
        <dbReference type="RuleBase" id="RU364082"/>
    </source>
</evidence>
<sequence length="283" mass="31777">MEILVLGAGGMAGHMISIYLREQGHQVTGYSRKSLSYCDTFIGDAFHQETIVEAIRSKPYDAVVNAIGVLNRAVDHNLSEAILLNSYLPHFLADRLRNSATRLIHLSTDCVFSGRTGNYHENSVKDGETQYDRTKALGEVIDSTNLTIRTSIIGPDRSESGIGLLNWFLKQKGPVNGYSSAIWTGVTTHTLAQAIQAALMEQLTGLYHLVNNSKISKFELLSLFNRVLKLEPIDILPSDAVKLDKSLVNNRTDFSFRVPSYEEMLEQLKEWIDAHQELYPHYY</sequence>
<dbReference type="Gene3D" id="3.40.50.720">
    <property type="entry name" value="NAD(P)-binding Rossmann-like Domain"/>
    <property type="match status" value="1"/>
</dbReference>
<name>A0A494XB37_9BACL</name>
<keyword evidence="5" id="KW-1185">Reference proteome</keyword>
<keyword evidence="2" id="KW-0521">NADP</keyword>
<comment type="function">
    <text evidence="2">Catalyzes the reduction of dTDP-6-deoxy-L-lyxo-4-hexulose to yield dTDP-L-rhamnose.</text>
</comment>
<dbReference type="CDD" id="cd05254">
    <property type="entry name" value="dTDP_HR_like_SDR_e"/>
    <property type="match status" value="1"/>
</dbReference>
<reference evidence="4 5" key="1">
    <citation type="submission" date="2018-10" db="EMBL/GenBank/DDBJ databases">
        <title>Cohnella sp. M2MS4P-1, whole genome shotgun sequence.</title>
        <authorList>
            <person name="Tuo L."/>
        </authorList>
    </citation>
    <scope>NUCLEOTIDE SEQUENCE [LARGE SCALE GENOMIC DNA]</scope>
    <source>
        <strain evidence="4 5">M2MS4P-1</strain>
    </source>
</reference>
<dbReference type="Proteomes" id="UP000282076">
    <property type="component" value="Unassembled WGS sequence"/>
</dbReference>
<dbReference type="EC" id="1.1.1.133" evidence="2"/>
<dbReference type="GO" id="GO:0019305">
    <property type="term" value="P:dTDP-rhamnose biosynthetic process"/>
    <property type="evidence" value="ECO:0007669"/>
    <property type="project" value="UniProtKB-UniPathway"/>
</dbReference>
<evidence type="ECO:0000259" key="3">
    <source>
        <dbReference type="Pfam" id="PF04321"/>
    </source>
</evidence>
<evidence type="ECO:0000313" key="5">
    <source>
        <dbReference type="Proteomes" id="UP000282076"/>
    </source>
</evidence>
<dbReference type="EMBL" id="RBZM01000011">
    <property type="protein sequence ID" value="RKP47242.1"/>
    <property type="molecule type" value="Genomic_DNA"/>
</dbReference>
<dbReference type="Pfam" id="PF04321">
    <property type="entry name" value="RmlD_sub_bind"/>
    <property type="match status" value="1"/>
</dbReference>
<dbReference type="PANTHER" id="PTHR10491:SF4">
    <property type="entry name" value="METHIONINE ADENOSYLTRANSFERASE 2 SUBUNIT BETA"/>
    <property type="match status" value="1"/>
</dbReference>
<evidence type="ECO:0000256" key="1">
    <source>
        <dbReference type="ARBA" id="ARBA00010944"/>
    </source>
</evidence>
<dbReference type="SUPFAM" id="SSF51735">
    <property type="entry name" value="NAD(P)-binding Rossmann-fold domains"/>
    <property type="match status" value="1"/>
</dbReference>
<protein>
    <recommendedName>
        <fullName evidence="2">dTDP-4-dehydrorhamnose reductase</fullName>
        <ecNumber evidence="2">1.1.1.133</ecNumber>
    </recommendedName>
</protein>
<dbReference type="UniPathway" id="UPA00124"/>